<dbReference type="EMBL" id="CH981533">
    <property type="protein sequence ID" value="EDK47390.1"/>
    <property type="molecule type" value="Genomic_DNA"/>
</dbReference>
<dbReference type="GeneID" id="5230329"/>
<gene>
    <name evidence="2" type="ORF">LELG_05571</name>
</gene>
<evidence type="ECO:0000313" key="2">
    <source>
        <dbReference type="EMBL" id="EDK47390.1"/>
    </source>
</evidence>
<dbReference type="AlphaFoldDB" id="A5E7I2"/>
<feature type="domain" description="F-box" evidence="1">
    <location>
        <begin position="11"/>
        <end position="56"/>
    </location>
</feature>
<dbReference type="SUPFAM" id="SSF81383">
    <property type="entry name" value="F-box domain"/>
    <property type="match status" value="1"/>
</dbReference>
<dbReference type="PROSITE" id="PS50181">
    <property type="entry name" value="FBOX"/>
    <property type="match status" value="1"/>
</dbReference>
<sequence>MASVSFAIDGIRNYLEYPPHIFEQIISHLPQQSVIDLASTCRQFYTPCMKKLYAKIIISKTPPRRSSIKITAQTSLEECRKVDFQDCHGLVLFGKARIRPPKDSENADITIDEALGNKLVTFLYTIKKNLVLRNYIKKVFVFANCDEFCTSLVTLIFLELEDLDIFYARTSEHTYHEKHHPIKMKSLVIHGYSKFDPNVVHQAKEVWFMGPFAFQQVTDLSDQLTALFLPCEEDTFWEHVMDGFLPMYGKPMCFPNLRKFRLFVSPWSKGKLSALVKLIDWEIIEQLEICISCYLGREYHPDDFEEEDFVNDFRYNPTCLSIIPGKLPSLKRLSIRQRSVFLLHVCNMAFALTIEQFLAERCVNLQYLAIEHMTPIEGWQVDEVNDWFGRCTSLLQLVPSLKRSSSSSSSSYTPGNVSGHFTYSLPDFMSILSSYIDEFDEWIEYRCKCLQCCEIYYSVCELLKTHGVGHFRNDNQYTNNAQEKEEFRRNFCNILTRISLTVGLPKEEDLYPLEMPSFPVWETRDGFTTNLAINNFLSRSFRCPNDVDDSDSIEKNGDKEHDKDGAQKNVRNCQLCNGEAINFNGLRKFINHLLENLLKHFVFDDTNLKRCWNLGDVAGDNPVEVYPRFSERRYHLNGFLYKVGVGLDGNPYLVNVHDD</sequence>
<reference evidence="2 3" key="1">
    <citation type="journal article" date="2009" name="Nature">
        <title>Evolution of pathogenicity and sexual reproduction in eight Candida genomes.</title>
        <authorList>
            <person name="Butler G."/>
            <person name="Rasmussen M.D."/>
            <person name="Lin M.F."/>
            <person name="Santos M.A."/>
            <person name="Sakthikumar S."/>
            <person name="Munro C.A."/>
            <person name="Rheinbay E."/>
            <person name="Grabherr M."/>
            <person name="Forche A."/>
            <person name="Reedy J.L."/>
            <person name="Agrafioti I."/>
            <person name="Arnaud M.B."/>
            <person name="Bates S."/>
            <person name="Brown A.J."/>
            <person name="Brunke S."/>
            <person name="Costanzo M.C."/>
            <person name="Fitzpatrick D.A."/>
            <person name="de Groot P.W."/>
            <person name="Harris D."/>
            <person name="Hoyer L.L."/>
            <person name="Hube B."/>
            <person name="Klis F.M."/>
            <person name="Kodira C."/>
            <person name="Lennard N."/>
            <person name="Logue M.E."/>
            <person name="Martin R."/>
            <person name="Neiman A.M."/>
            <person name="Nikolaou E."/>
            <person name="Quail M.A."/>
            <person name="Quinn J."/>
            <person name="Santos M.C."/>
            <person name="Schmitzberger F.F."/>
            <person name="Sherlock G."/>
            <person name="Shah P."/>
            <person name="Silverstein K.A."/>
            <person name="Skrzypek M.S."/>
            <person name="Soll D."/>
            <person name="Staggs R."/>
            <person name="Stansfield I."/>
            <person name="Stumpf M.P."/>
            <person name="Sudbery P.E."/>
            <person name="Srikantha T."/>
            <person name="Zeng Q."/>
            <person name="Berman J."/>
            <person name="Berriman M."/>
            <person name="Heitman J."/>
            <person name="Gow N.A."/>
            <person name="Lorenz M.C."/>
            <person name="Birren B.W."/>
            <person name="Kellis M."/>
            <person name="Cuomo C.A."/>
        </authorList>
    </citation>
    <scope>NUCLEOTIDE SEQUENCE [LARGE SCALE GENOMIC DNA]</scope>
    <source>
        <strain evidence="3">ATCC 11503 / BCRC 21390 / CBS 2605 / JCM 1781 / NBRC 1676 / NRRL YB-4239</strain>
    </source>
</reference>
<dbReference type="KEGG" id="lel:PVL30_005100"/>
<evidence type="ECO:0000259" key="1">
    <source>
        <dbReference type="PROSITE" id="PS50181"/>
    </source>
</evidence>
<dbReference type="InParanoid" id="A5E7I2"/>
<name>A5E7I2_LODEL</name>
<dbReference type="InterPro" id="IPR036047">
    <property type="entry name" value="F-box-like_dom_sf"/>
</dbReference>
<dbReference type="HOGENOM" id="CLU_446963_0_0_1"/>
<protein>
    <recommendedName>
        <fullName evidence="1">F-box domain-containing protein</fullName>
    </recommendedName>
</protein>
<keyword evidence="3" id="KW-1185">Reference proteome</keyword>
<evidence type="ECO:0000313" key="3">
    <source>
        <dbReference type="Proteomes" id="UP000001996"/>
    </source>
</evidence>
<proteinExistence type="predicted"/>
<organism evidence="2 3">
    <name type="scientific">Lodderomyces elongisporus (strain ATCC 11503 / CBS 2605 / JCM 1781 / NBRC 1676 / NRRL YB-4239)</name>
    <name type="common">Yeast</name>
    <name type="synonym">Saccharomyces elongisporus</name>
    <dbReference type="NCBI Taxonomy" id="379508"/>
    <lineage>
        <taxon>Eukaryota</taxon>
        <taxon>Fungi</taxon>
        <taxon>Dikarya</taxon>
        <taxon>Ascomycota</taxon>
        <taxon>Saccharomycotina</taxon>
        <taxon>Pichiomycetes</taxon>
        <taxon>Debaryomycetaceae</taxon>
        <taxon>Candida/Lodderomyces clade</taxon>
        <taxon>Lodderomyces</taxon>
    </lineage>
</organism>
<accession>A5E7I2</accession>
<dbReference type="VEuPathDB" id="FungiDB:LELG_05571"/>
<dbReference type="InterPro" id="IPR001810">
    <property type="entry name" value="F-box_dom"/>
</dbReference>
<dbReference type="OrthoDB" id="3976101at2759"/>
<dbReference type="Proteomes" id="UP000001996">
    <property type="component" value="Unassembled WGS sequence"/>
</dbReference>